<accession>A0A3S5AEJ2</accession>
<comment type="caution">
    <text evidence="2">The sequence shown here is derived from an EMBL/GenBank/DDBJ whole genome shotgun (WGS) entry which is preliminary data.</text>
</comment>
<evidence type="ECO:0000313" key="3">
    <source>
        <dbReference type="Proteomes" id="UP000784294"/>
    </source>
</evidence>
<feature type="compositionally biased region" description="Low complexity" evidence="1">
    <location>
        <begin position="91"/>
        <end position="111"/>
    </location>
</feature>
<dbReference type="AlphaFoldDB" id="A0A3S5AEJ2"/>
<feature type="compositionally biased region" description="Polar residues" evidence="1">
    <location>
        <begin position="165"/>
        <end position="187"/>
    </location>
</feature>
<feature type="region of interest" description="Disordered" evidence="1">
    <location>
        <begin position="1"/>
        <end position="44"/>
    </location>
</feature>
<proteinExistence type="predicted"/>
<sequence length="274" mass="29146">MPNGAAGDDIHQRFGPPSVHTMTSNSPIAGFPNSGPGIVPHPSGGIYQGGSNVAGGYYGNNSPGPSCVIGPPVYGIAQPPIHHHHHHSHQVHQQQSQQMHPQQQSPQQQQSYSTSINELPLSGSNTYGAQGAYHLPMADKLPVGVGPGVYSSLSSRQPGQIAPSLLTTTSMGPNSEHNQPPTFSSSDPIAGTIPLGGKPCATARYPSQMQLSSDGRVTNCNSQYHPTGQRPIPPNSNLGKNLEAYTYFFSLFYKASFKAFCFMYNVFYSALISS</sequence>
<gene>
    <name evidence="2" type="ORF">PXEA_LOCUS7880</name>
</gene>
<protein>
    <submittedName>
        <fullName evidence="2">Uncharacterized protein</fullName>
    </submittedName>
</protein>
<feature type="region of interest" description="Disordered" evidence="1">
    <location>
        <begin position="150"/>
        <end position="189"/>
    </location>
</feature>
<evidence type="ECO:0000313" key="2">
    <source>
        <dbReference type="EMBL" id="VEL14440.1"/>
    </source>
</evidence>
<organism evidence="2 3">
    <name type="scientific">Protopolystoma xenopodis</name>
    <dbReference type="NCBI Taxonomy" id="117903"/>
    <lineage>
        <taxon>Eukaryota</taxon>
        <taxon>Metazoa</taxon>
        <taxon>Spiralia</taxon>
        <taxon>Lophotrochozoa</taxon>
        <taxon>Platyhelminthes</taxon>
        <taxon>Monogenea</taxon>
        <taxon>Polyopisthocotylea</taxon>
        <taxon>Polystomatidea</taxon>
        <taxon>Polystomatidae</taxon>
        <taxon>Protopolystoma</taxon>
    </lineage>
</organism>
<reference evidence="2" key="1">
    <citation type="submission" date="2018-11" db="EMBL/GenBank/DDBJ databases">
        <authorList>
            <consortium name="Pathogen Informatics"/>
        </authorList>
    </citation>
    <scope>NUCLEOTIDE SEQUENCE</scope>
</reference>
<name>A0A3S5AEJ2_9PLAT</name>
<feature type="region of interest" description="Disordered" evidence="1">
    <location>
        <begin position="216"/>
        <end position="235"/>
    </location>
</feature>
<keyword evidence="3" id="KW-1185">Reference proteome</keyword>
<feature type="compositionally biased region" description="Polar residues" evidence="1">
    <location>
        <begin position="216"/>
        <end position="226"/>
    </location>
</feature>
<feature type="compositionally biased region" description="Polar residues" evidence="1">
    <location>
        <begin position="112"/>
        <end position="123"/>
    </location>
</feature>
<feature type="compositionally biased region" description="Basic residues" evidence="1">
    <location>
        <begin position="81"/>
        <end position="90"/>
    </location>
</feature>
<evidence type="ECO:0000256" key="1">
    <source>
        <dbReference type="SAM" id="MobiDB-lite"/>
    </source>
</evidence>
<dbReference type="Proteomes" id="UP000784294">
    <property type="component" value="Unassembled WGS sequence"/>
</dbReference>
<feature type="region of interest" description="Disordered" evidence="1">
    <location>
        <begin position="75"/>
        <end position="123"/>
    </location>
</feature>
<dbReference type="EMBL" id="CAAALY010021167">
    <property type="protein sequence ID" value="VEL14440.1"/>
    <property type="molecule type" value="Genomic_DNA"/>
</dbReference>